<dbReference type="GO" id="GO:0030170">
    <property type="term" value="F:pyridoxal phosphate binding"/>
    <property type="evidence" value="ECO:0007669"/>
    <property type="project" value="InterPro"/>
</dbReference>
<evidence type="ECO:0000256" key="6">
    <source>
        <dbReference type="ARBA" id="ARBA00048868"/>
    </source>
</evidence>
<dbReference type="Gene3D" id="4.10.280.50">
    <property type="match status" value="1"/>
</dbReference>
<keyword evidence="10" id="KW-0808">Transferase</keyword>
<dbReference type="PANTHER" id="PTHR43321">
    <property type="entry name" value="GLUTAMATE DECARBOXYLASE"/>
    <property type="match status" value="1"/>
</dbReference>
<evidence type="ECO:0000256" key="5">
    <source>
        <dbReference type="ARBA" id="ARBA00023239"/>
    </source>
</evidence>
<dbReference type="GO" id="GO:0006538">
    <property type="term" value="P:L-glutamate catabolic process"/>
    <property type="evidence" value="ECO:0007669"/>
    <property type="project" value="TreeGrafter"/>
</dbReference>
<dbReference type="EC" id="4.1.1.15" evidence="3"/>
<protein>
    <recommendedName>
        <fullName evidence="3">glutamate decarboxylase</fullName>
        <ecNumber evidence="3">4.1.1.15</ecNumber>
    </recommendedName>
</protein>
<feature type="region of interest" description="Disordered" evidence="9">
    <location>
        <begin position="395"/>
        <end position="417"/>
    </location>
</feature>
<dbReference type="Gene3D" id="3.90.1150.160">
    <property type="match status" value="1"/>
</dbReference>
<dbReference type="GO" id="GO:0005829">
    <property type="term" value="C:cytosol"/>
    <property type="evidence" value="ECO:0007669"/>
    <property type="project" value="TreeGrafter"/>
</dbReference>
<dbReference type="Gene3D" id="3.40.640.10">
    <property type="entry name" value="Type I PLP-dependent aspartate aminotransferase-like (Major domain)"/>
    <property type="match status" value="1"/>
</dbReference>
<organism evidence="10 11">
    <name type="scientific">Schizothecium vesticola</name>
    <dbReference type="NCBI Taxonomy" id="314040"/>
    <lineage>
        <taxon>Eukaryota</taxon>
        <taxon>Fungi</taxon>
        <taxon>Dikarya</taxon>
        <taxon>Ascomycota</taxon>
        <taxon>Pezizomycotina</taxon>
        <taxon>Sordariomycetes</taxon>
        <taxon>Sordariomycetidae</taxon>
        <taxon>Sordariales</taxon>
        <taxon>Schizotheciaceae</taxon>
        <taxon>Schizothecium</taxon>
    </lineage>
</organism>
<feature type="compositionally biased region" description="Basic residues" evidence="9">
    <location>
        <begin position="395"/>
        <end position="412"/>
    </location>
</feature>
<dbReference type="Proteomes" id="UP001172155">
    <property type="component" value="Unassembled WGS sequence"/>
</dbReference>
<gene>
    <name evidence="10" type="ORF">B0T18DRAFT_479430</name>
</gene>
<proteinExistence type="inferred from homology"/>
<keyword evidence="11" id="KW-1185">Reference proteome</keyword>
<keyword evidence="5 8" id="KW-0456">Lyase</keyword>
<evidence type="ECO:0000256" key="8">
    <source>
        <dbReference type="RuleBase" id="RU000382"/>
    </source>
</evidence>
<dbReference type="GO" id="GO:0016740">
    <property type="term" value="F:transferase activity"/>
    <property type="evidence" value="ECO:0007669"/>
    <property type="project" value="UniProtKB-KW"/>
</dbReference>
<dbReference type="InterPro" id="IPR015421">
    <property type="entry name" value="PyrdxlP-dep_Trfase_major"/>
</dbReference>
<comment type="caution">
    <text evidence="10">The sequence shown here is derived from an EMBL/GenBank/DDBJ whole genome shotgun (WGS) entry which is preliminary data.</text>
</comment>
<dbReference type="InterPro" id="IPR002129">
    <property type="entry name" value="PyrdxlP-dep_de-COase"/>
</dbReference>
<evidence type="ECO:0000256" key="1">
    <source>
        <dbReference type="ARBA" id="ARBA00001933"/>
    </source>
</evidence>
<dbReference type="InterPro" id="IPR015424">
    <property type="entry name" value="PyrdxlP-dep_Trfase"/>
</dbReference>
<dbReference type="Pfam" id="PF00282">
    <property type="entry name" value="Pyridoxal_deC"/>
    <property type="match status" value="1"/>
</dbReference>
<evidence type="ECO:0000256" key="7">
    <source>
        <dbReference type="PIRSR" id="PIRSR602129-50"/>
    </source>
</evidence>
<dbReference type="AlphaFoldDB" id="A0AA40F1C2"/>
<comment type="cofactor">
    <cofactor evidence="1 7 8">
        <name>pyridoxal 5'-phosphate</name>
        <dbReference type="ChEBI" id="CHEBI:597326"/>
    </cofactor>
</comment>
<evidence type="ECO:0000313" key="11">
    <source>
        <dbReference type="Proteomes" id="UP001172155"/>
    </source>
</evidence>
<sequence length="435" mass="48472">MIKDELDLDGRPSLNLASFVNTYLEENAQRLMVENLAKNLADNDEYPAMLSISDRCVSILAHLWGVALEKFARYFEVEARILPVSAKSKFRLDPDLVRENIDENTIGVFVILGSTYTGHYEPVEEISQTLDEYQEKTGVDIPIHVDAASGGFVAPFAHAQAGGHKWDFNLPRVKSINASGHKYGLVTPGVGWISFTLNFSHPGAQIIVQYYNLIHLGFSGFREVAENCLANALVLSRSLEATGWFVCVSDIHRPVPKENSPGAAQVASDAADKAKDAVTSAVGSQEKPQTETSADFVAGLPVVSFRFTDEFKREFPHIQQETVSLLLRARQWIIPNYALPPKEDATEILRVVIRENMSFDLLDRLVTDIVQVTETLIDHDGADLSLLQKHVHKSHRHPVQKGYHKKEKHGRVKKTEEEVGRNVKRMAEGIHGSVC</sequence>
<dbReference type="PANTHER" id="PTHR43321:SF3">
    <property type="entry name" value="GLUTAMATE DECARBOXYLASE"/>
    <property type="match status" value="1"/>
</dbReference>
<dbReference type="SUPFAM" id="SSF53383">
    <property type="entry name" value="PLP-dependent transferases"/>
    <property type="match status" value="1"/>
</dbReference>
<dbReference type="GO" id="GO:0004351">
    <property type="term" value="F:glutamate decarboxylase activity"/>
    <property type="evidence" value="ECO:0007669"/>
    <property type="project" value="UniProtKB-EC"/>
</dbReference>
<keyword evidence="4 7" id="KW-0663">Pyridoxal phosphate</keyword>
<comment type="catalytic activity">
    <reaction evidence="6">
        <text>L-glutamate + H(+) = 4-aminobutanoate + CO2</text>
        <dbReference type="Rhea" id="RHEA:17785"/>
        <dbReference type="ChEBI" id="CHEBI:15378"/>
        <dbReference type="ChEBI" id="CHEBI:16526"/>
        <dbReference type="ChEBI" id="CHEBI:29985"/>
        <dbReference type="ChEBI" id="CHEBI:59888"/>
        <dbReference type="EC" id="4.1.1.15"/>
    </reaction>
</comment>
<reference evidence="10" key="1">
    <citation type="submission" date="2023-06" db="EMBL/GenBank/DDBJ databases">
        <title>Genome-scale phylogeny and comparative genomics of the fungal order Sordariales.</title>
        <authorList>
            <consortium name="Lawrence Berkeley National Laboratory"/>
            <person name="Hensen N."/>
            <person name="Bonometti L."/>
            <person name="Westerberg I."/>
            <person name="Brannstrom I.O."/>
            <person name="Guillou S."/>
            <person name="Cros-Aarteil S."/>
            <person name="Calhoun S."/>
            <person name="Haridas S."/>
            <person name="Kuo A."/>
            <person name="Mondo S."/>
            <person name="Pangilinan J."/>
            <person name="Riley R."/>
            <person name="LaButti K."/>
            <person name="Andreopoulos B."/>
            <person name="Lipzen A."/>
            <person name="Chen C."/>
            <person name="Yanf M."/>
            <person name="Daum C."/>
            <person name="Ng V."/>
            <person name="Clum A."/>
            <person name="Steindorff A."/>
            <person name="Ohm R."/>
            <person name="Martin F."/>
            <person name="Silar P."/>
            <person name="Natvig D."/>
            <person name="Lalanne C."/>
            <person name="Gautier V."/>
            <person name="Ament-velasquez S.L."/>
            <person name="Kruys A."/>
            <person name="Hutchinson M.I."/>
            <person name="Powell A.J."/>
            <person name="Barry K."/>
            <person name="Miller A.N."/>
            <person name="Grigoriev I.V."/>
            <person name="Debuchy R."/>
            <person name="Gladieux P."/>
            <person name="Thoren M.H."/>
            <person name="Johannesson H."/>
        </authorList>
    </citation>
    <scope>NUCLEOTIDE SEQUENCE</scope>
    <source>
        <strain evidence="10">SMH3187-1</strain>
    </source>
</reference>
<name>A0AA40F1C2_9PEZI</name>
<evidence type="ECO:0000256" key="9">
    <source>
        <dbReference type="SAM" id="MobiDB-lite"/>
    </source>
</evidence>
<accession>A0AA40F1C2</accession>
<evidence type="ECO:0000313" key="10">
    <source>
        <dbReference type="EMBL" id="KAK0749405.1"/>
    </source>
</evidence>
<evidence type="ECO:0000256" key="4">
    <source>
        <dbReference type="ARBA" id="ARBA00022898"/>
    </source>
</evidence>
<dbReference type="EMBL" id="JAUKUD010000003">
    <property type="protein sequence ID" value="KAK0749405.1"/>
    <property type="molecule type" value="Genomic_DNA"/>
</dbReference>
<dbReference type="InterPro" id="IPR010107">
    <property type="entry name" value="Glutamate_decarboxylase"/>
</dbReference>
<comment type="similarity">
    <text evidence="2 8">Belongs to the group II decarboxylase family.</text>
</comment>
<evidence type="ECO:0000256" key="3">
    <source>
        <dbReference type="ARBA" id="ARBA00012421"/>
    </source>
</evidence>
<evidence type="ECO:0000256" key="2">
    <source>
        <dbReference type="ARBA" id="ARBA00009533"/>
    </source>
</evidence>
<dbReference type="FunFam" id="3.90.1150.160:FF:000005">
    <property type="entry name" value="Glutamate decarboxylase"/>
    <property type="match status" value="1"/>
</dbReference>
<feature type="modified residue" description="N6-(pyridoxal phosphate)lysine" evidence="7">
    <location>
        <position position="182"/>
    </location>
</feature>